<organism evidence="1 2">
    <name type="scientific">Bacillus phage AR9</name>
    <dbReference type="NCBI Taxonomy" id="1815509"/>
    <lineage>
        <taxon>Viruses</taxon>
        <taxon>Duplodnaviria</taxon>
        <taxon>Heunggongvirae</taxon>
        <taxon>Uroviricota</taxon>
        <taxon>Caudoviricetes</taxon>
        <taxon>Takahashivirus</taxon>
        <taxon>Bacillus phage PBS1</taxon>
    </lineage>
</organism>
<dbReference type="GeneID" id="29058844"/>
<dbReference type="RefSeq" id="YP_009283030.1">
    <property type="nucleotide sequence ID" value="NC_031039.1"/>
</dbReference>
<dbReference type="Gene3D" id="3.40.50.11780">
    <property type="match status" value="1"/>
</dbReference>
<sequence>MATEASTSQSISTGTEVSPTWLHPSVTSVINSEEITYQSGSGQQKMLSIFTSEKGEDNKLVLYTDPDEFIAKTGNPNLKKYGQSAYNIINWLKAGGEVYGMRVMPDNAGFAHAFLNVLSKVDTKKVKDKDGNAVSYKNVTLKPAVAYSDVNNVSETLLNYELNKDRSSDETIDGFKNHLLFAVYPTGRGSAYNNLGFRITLNTSYDEQHDFRVYNFEVIRYDEYNTANIIEGPFYVSLSPDALSSSNESMFIEDVVNKYSTHLRCMFNEDAFLDLCRTINPDVSPSKIDPLTGKTRTVRGVVDTFYSNITKKFEDTHISLHRYDTNGNVMTDSNDNPILNIIDAGDLIEQSILLADNTYRKRMYERYLAGIDYMKQVFNSIENNDYNTIITKLLYTPDGVTPESGLIPEMVEKLNGYHTTIQNLVTVFNSSHLESDFNRIVTENTLVEQGIKDIMSLIGQLLSYHKALEMSSTVLDLDEKVNSVYNKLNLKEIIDIRAVSKKDKINEISDTILTLKGTGDEDEQASALTSILSDVKTTIDYLLMIINENSLSATDINQAVTRYNAIIDMYNAIFDPIVSNDAAKTILANIYNSLDELVADLYNICELAIVNIDLLIIDDIISKKIANIVSGIVPVTYTNTELYAQKVSTTEGKAELLSSIRKNIDNSTAVVTVMKSIVYTTQLQDFNSPAIFMNGSDGDLDESNPTLKSKTMLSLLVKGYQGLIDDSVTNRKVAPFQFVLDANYPTDVKNAIVTLARDIRKDIFFYADSGIQASPADAISWRNASFNVSSQFLGIYTQDFVVYDEYNGRDIKVTPTYFLATKIPSVASQYGLQYPIAGNKRGTIDGFKSISYVPNESYKEQLYTRQLNYVEHDSKRTKFGIQLTADMQRTPLSNINNAIIALDIKRNVEEMAEDYQFEFEDDETIRTFQYNLNDYLSTYISNRSCDEISATVYASDYDKTQQILRVKITVKFKAVVERIVISIDVVK</sequence>
<reference evidence="1 2" key="1">
    <citation type="journal article" date="2016" name="Virology">
        <title>The genome of AR9, a giant transducing Bacillus phage encoding two multisubunit RNA polymerases.</title>
        <authorList>
            <person name="Lavysh D."/>
            <person name="Sokolova M."/>
            <person name="Minakhin L."/>
            <person name="Yakunina M."/>
            <person name="Artamonova T."/>
            <person name="Kozyavkin S."/>
            <person name="Makarova K.S."/>
            <person name="Koonin E.V."/>
            <person name="Severinov K."/>
        </authorList>
    </citation>
    <scope>NUCLEOTIDE SEQUENCE [LARGE SCALE GENOMIC DNA]</scope>
</reference>
<dbReference type="EMBL" id="KU878088">
    <property type="protein sequence ID" value="AMS01210.1"/>
    <property type="molecule type" value="Genomic_DNA"/>
</dbReference>
<gene>
    <name evidence="1" type="ORF">AR9_g126</name>
</gene>
<name>A0A172JI32_BPPB1</name>
<proteinExistence type="predicted"/>
<evidence type="ECO:0000313" key="2">
    <source>
        <dbReference type="Proteomes" id="UP000202618"/>
    </source>
</evidence>
<evidence type="ECO:0000313" key="1">
    <source>
        <dbReference type="EMBL" id="AMS01210.1"/>
    </source>
</evidence>
<protein>
    <submittedName>
        <fullName evidence="1">Contractile tail sheath structural protein</fullName>
    </submittedName>
</protein>
<dbReference type="KEGG" id="vg:29058844"/>
<dbReference type="Proteomes" id="UP000202618">
    <property type="component" value="Segment"/>
</dbReference>
<accession>A0A172JI32</accession>